<evidence type="ECO:0000313" key="3">
    <source>
        <dbReference type="EMBL" id="ERN11731.1"/>
    </source>
</evidence>
<dbReference type="HOGENOM" id="CLU_1637682_0_0_1"/>
<keyword evidence="4" id="KW-1185">Reference proteome</keyword>
<name>W1PVL3_AMBTC</name>
<dbReference type="AlphaFoldDB" id="W1PVL3"/>
<feature type="domain" description="Aminotransferase-like plant mobile" evidence="2">
    <location>
        <begin position="46"/>
        <end position="120"/>
    </location>
</feature>
<dbReference type="InterPro" id="IPR019557">
    <property type="entry name" value="AminoTfrase-like_pln_mobile"/>
</dbReference>
<evidence type="ECO:0000259" key="2">
    <source>
        <dbReference type="Pfam" id="PF10536"/>
    </source>
</evidence>
<dbReference type="PANTHER" id="PTHR46033">
    <property type="entry name" value="PROTEIN MAIN-LIKE 2"/>
    <property type="match status" value="1"/>
</dbReference>
<organism evidence="3 4">
    <name type="scientific">Amborella trichopoda</name>
    <dbReference type="NCBI Taxonomy" id="13333"/>
    <lineage>
        <taxon>Eukaryota</taxon>
        <taxon>Viridiplantae</taxon>
        <taxon>Streptophyta</taxon>
        <taxon>Embryophyta</taxon>
        <taxon>Tracheophyta</taxon>
        <taxon>Spermatophyta</taxon>
        <taxon>Magnoliopsida</taxon>
        <taxon>Amborellales</taxon>
        <taxon>Amborellaceae</taxon>
        <taxon>Amborella</taxon>
    </lineage>
</organism>
<keyword evidence="1" id="KW-1133">Transmembrane helix</keyword>
<sequence length="162" mass="18804">MSIQRGDTQEVLRTLARYSFIQSIHHITYGKERELPPDASPVQIVRYTRAYLFFLINVTIFVNASVATVPTRYLQFFEDIEKANIYAWGVAALVYLYRSLGKTCTFKRRHFSGSAILMQVIWNPYFKPDEATSDDRHEAFQTAMCVTTLIFDDIAEPYPIWS</sequence>
<keyword evidence="1" id="KW-0472">Membrane</keyword>
<dbReference type="eggNOG" id="ENOG502SX1N">
    <property type="taxonomic scope" value="Eukaryota"/>
</dbReference>
<feature type="transmembrane region" description="Helical" evidence="1">
    <location>
        <begin position="50"/>
        <end position="71"/>
    </location>
</feature>
<dbReference type="EMBL" id="KI392687">
    <property type="protein sequence ID" value="ERN11731.1"/>
    <property type="molecule type" value="Genomic_DNA"/>
</dbReference>
<evidence type="ECO:0000256" key="1">
    <source>
        <dbReference type="SAM" id="Phobius"/>
    </source>
</evidence>
<reference evidence="4" key="1">
    <citation type="journal article" date="2013" name="Science">
        <title>The Amborella genome and the evolution of flowering plants.</title>
        <authorList>
            <consortium name="Amborella Genome Project"/>
        </authorList>
    </citation>
    <scope>NUCLEOTIDE SEQUENCE [LARGE SCALE GENOMIC DNA]</scope>
</reference>
<dbReference type="GO" id="GO:0010073">
    <property type="term" value="P:meristem maintenance"/>
    <property type="evidence" value="ECO:0007669"/>
    <property type="project" value="InterPro"/>
</dbReference>
<protein>
    <recommendedName>
        <fullName evidence="2">Aminotransferase-like plant mobile domain-containing protein</fullName>
    </recommendedName>
</protein>
<dbReference type="Gramene" id="ERN11731">
    <property type="protein sequence ID" value="ERN11731"/>
    <property type="gene ID" value="AMTR_s00022p00237210"/>
</dbReference>
<dbReference type="Proteomes" id="UP000017836">
    <property type="component" value="Unassembled WGS sequence"/>
</dbReference>
<evidence type="ECO:0000313" key="4">
    <source>
        <dbReference type="Proteomes" id="UP000017836"/>
    </source>
</evidence>
<proteinExistence type="predicted"/>
<keyword evidence="1" id="KW-0812">Transmembrane</keyword>
<dbReference type="InterPro" id="IPR044824">
    <property type="entry name" value="MAIN-like"/>
</dbReference>
<dbReference type="Pfam" id="PF10536">
    <property type="entry name" value="PMD"/>
    <property type="match status" value="1"/>
</dbReference>
<accession>W1PVL3</accession>
<gene>
    <name evidence="3" type="ORF">AMTR_s00022p00237210</name>
</gene>
<dbReference type="PANTHER" id="PTHR46033:SF1">
    <property type="entry name" value="PROTEIN MAIN-LIKE 2"/>
    <property type="match status" value="1"/>
</dbReference>
<feature type="transmembrane region" description="Helical" evidence="1">
    <location>
        <begin position="83"/>
        <end position="100"/>
    </location>
</feature>